<gene>
    <name evidence="2" type="ORF">bhn_I1835</name>
</gene>
<keyword evidence="3" id="KW-1185">Reference proteome</keyword>
<accession>A0A1D9P2P7</accession>
<organism evidence="2 3">
    <name type="scientific">Butyrivibrio hungatei</name>
    <dbReference type="NCBI Taxonomy" id="185008"/>
    <lineage>
        <taxon>Bacteria</taxon>
        <taxon>Bacillati</taxon>
        <taxon>Bacillota</taxon>
        <taxon>Clostridia</taxon>
        <taxon>Lachnospirales</taxon>
        <taxon>Lachnospiraceae</taxon>
        <taxon>Butyrivibrio</taxon>
    </lineage>
</organism>
<name>A0A1D9P2P7_9FIRM</name>
<evidence type="ECO:0000256" key="1">
    <source>
        <dbReference type="SAM" id="Phobius"/>
    </source>
</evidence>
<dbReference type="InterPro" id="IPR038690">
    <property type="entry name" value="NusG_2_sf"/>
</dbReference>
<dbReference type="Proteomes" id="UP000179284">
    <property type="component" value="Chromosome I"/>
</dbReference>
<evidence type="ECO:0000313" key="3">
    <source>
        <dbReference type="Proteomes" id="UP000179284"/>
    </source>
</evidence>
<proteinExistence type="predicted"/>
<dbReference type="EMBL" id="CP017831">
    <property type="protein sequence ID" value="AOZ96868.1"/>
    <property type="molecule type" value="Genomic_DNA"/>
</dbReference>
<sequence length="130" mass="14269">MEKTLLRKNDIYLIGILLIIFLLILGGVKLTQKGGTEVVVSIDGVEAYSFPIDEDLEFEITGYDGGTNLLIIENGYAYLKEASCPDKLCVHMGKINKDGQSIICLPNRVVVEIRSAGKIKSEDDYDTVVG</sequence>
<keyword evidence="1" id="KW-0812">Transmembrane</keyword>
<dbReference type="Pfam" id="PF07009">
    <property type="entry name" value="NusG_II"/>
    <property type="match status" value="1"/>
</dbReference>
<keyword evidence="1" id="KW-0472">Membrane</keyword>
<dbReference type="CDD" id="cd09911">
    <property type="entry name" value="Lin0431_like"/>
    <property type="match status" value="1"/>
</dbReference>
<dbReference type="RefSeq" id="WP_161487319.1">
    <property type="nucleotide sequence ID" value="NZ_CP017831.1"/>
</dbReference>
<dbReference type="AlphaFoldDB" id="A0A1D9P2P7"/>
<dbReference type="Gene3D" id="2.60.320.10">
    <property type="entry name" value="N-utilization substance G protein NusG, insert domain"/>
    <property type="match status" value="1"/>
</dbReference>
<feature type="transmembrane region" description="Helical" evidence="1">
    <location>
        <begin position="12"/>
        <end position="30"/>
    </location>
</feature>
<reference evidence="3" key="1">
    <citation type="submission" date="2016-10" db="EMBL/GenBank/DDBJ databases">
        <title>The complete genome sequence of the rumen bacterium Butyrivibrio hungatei MB2003.</title>
        <authorList>
            <person name="Palevich N."/>
            <person name="Kelly W.J."/>
            <person name="Leahy S.C."/>
            <person name="Altermann E."/>
            <person name="Rakonjac J."/>
            <person name="Attwood G.T."/>
        </authorList>
    </citation>
    <scope>NUCLEOTIDE SEQUENCE [LARGE SCALE GENOMIC DNA]</scope>
    <source>
        <strain evidence="3">MB2003</strain>
    </source>
</reference>
<evidence type="ECO:0000313" key="2">
    <source>
        <dbReference type="EMBL" id="AOZ96868.1"/>
    </source>
</evidence>
<keyword evidence="1" id="KW-1133">Transmembrane helix</keyword>
<protein>
    <submittedName>
        <fullName evidence="2">Uncharacterized protein</fullName>
    </submittedName>
</protein>
<dbReference type="KEGG" id="bhu:bhn_I1835"/>